<name>A0A255GCC5_9ACTN</name>
<comment type="caution">
    <text evidence="4">The sequence shown here is derived from an EMBL/GenBank/DDBJ whole genome shotgun (WGS) entry which is preliminary data.</text>
</comment>
<keyword evidence="5" id="KW-1185">Reference proteome</keyword>
<sequence>MADVTLYHNQNCSTSRAAKEAVVDAGTEVEIVQYLKNPLDEAALRELLGKLEDPATDLVRRDGHFKELGLTDADVATEDQVVEVLTAHPKLMQRPVLVKGKRAIIGRPKDRVPAFLAS</sequence>
<reference evidence="4 5" key="1">
    <citation type="submission" date="2017-07" db="EMBL/GenBank/DDBJ databases">
        <title>Draft whole genome sequences of clinical Proprionibacteriaceae strains.</title>
        <authorList>
            <person name="Bernier A.-M."/>
            <person name="Bernard K."/>
            <person name="Domingo M.-C."/>
        </authorList>
    </citation>
    <scope>NUCLEOTIDE SEQUENCE [LARGE SCALE GENOMIC DNA]</scope>
    <source>
        <strain evidence="4 5">NML 030167</strain>
    </source>
</reference>
<dbReference type="RefSeq" id="WP_094355990.1">
    <property type="nucleotide sequence ID" value="NZ_NMVK01000005.1"/>
</dbReference>
<evidence type="ECO:0000313" key="5">
    <source>
        <dbReference type="Proteomes" id="UP000215896"/>
    </source>
</evidence>
<dbReference type="GO" id="GO:0008794">
    <property type="term" value="F:arsenate reductase (glutaredoxin) activity"/>
    <property type="evidence" value="ECO:0007669"/>
    <property type="project" value="InterPro"/>
</dbReference>
<dbReference type="PANTHER" id="PTHR30041:SF4">
    <property type="entry name" value="ARSENATE REDUCTASE"/>
    <property type="match status" value="1"/>
</dbReference>
<gene>
    <name evidence="4" type="ORF">CGZ94_11275</name>
</gene>
<dbReference type="PROSITE" id="PS51353">
    <property type="entry name" value="ARSC"/>
    <property type="match status" value="1"/>
</dbReference>
<dbReference type="InterPro" id="IPR036249">
    <property type="entry name" value="Thioredoxin-like_sf"/>
</dbReference>
<dbReference type="InterPro" id="IPR006659">
    <property type="entry name" value="Arsenate_reductase"/>
</dbReference>
<evidence type="ECO:0000256" key="1">
    <source>
        <dbReference type="ARBA" id="ARBA00007198"/>
    </source>
</evidence>
<dbReference type="SUPFAM" id="SSF52833">
    <property type="entry name" value="Thioredoxin-like"/>
    <property type="match status" value="1"/>
</dbReference>
<dbReference type="AlphaFoldDB" id="A0A255GCC5"/>
<dbReference type="OrthoDB" id="9790554at2"/>
<dbReference type="EMBL" id="NMVO01000013">
    <property type="protein sequence ID" value="OYO13539.1"/>
    <property type="molecule type" value="Genomic_DNA"/>
</dbReference>
<dbReference type="Pfam" id="PF03960">
    <property type="entry name" value="ArsC"/>
    <property type="match status" value="1"/>
</dbReference>
<keyword evidence="2" id="KW-0560">Oxidoreductase</keyword>
<accession>A0A255GCC5</accession>
<dbReference type="CDD" id="cd03034">
    <property type="entry name" value="ArsC_ArsC"/>
    <property type="match status" value="1"/>
</dbReference>
<proteinExistence type="inferred from homology"/>
<evidence type="ECO:0000256" key="3">
    <source>
        <dbReference type="PROSITE-ProRule" id="PRU01282"/>
    </source>
</evidence>
<evidence type="ECO:0000313" key="4">
    <source>
        <dbReference type="EMBL" id="OYO13539.1"/>
    </source>
</evidence>
<organism evidence="4 5">
    <name type="scientific">Enemella evansiae</name>
    <dbReference type="NCBI Taxonomy" id="2016499"/>
    <lineage>
        <taxon>Bacteria</taxon>
        <taxon>Bacillati</taxon>
        <taxon>Actinomycetota</taxon>
        <taxon>Actinomycetes</taxon>
        <taxon>Propionibacteriales</taxon>
        <taxon>Propionibacteriaceae</taxon>
        <taxon>Enemella</taxon>
    </lineage>
</organism>
<protein>
    <submittedName>
        <fullName evidence="4">Arsenate reductase</fullName>
    </submittedName>
</protein>
<comment type="similarity">
    <text evidence="1 3">Belongs to the ArsC family.</text>
</comment>
<dbReference type="Proteomes" id="UP000215896">
    <property type="component" value="Unassembled WGS sequence"/>
</dbReference>
<dbReference type="InterPro" id="IPR006660">
    <property type="entry name" value="Arsenate_reductase-like"/>
</dbReference>
<dbReference type="Gene3D" id="3.40.30.10">
    <property type="entry name" value="Glutaredoxin"/>
    <property type="match status" value="1"/>
</dbReference>
<evidence type="ECO:0000256" key="2">
    <source>
        <dbReference type="ARBA" id="ARBA00023002"/>
    </source>
</evidence>
<dbReference type="PANTHER" id="PTHR30041">
    <property type="entry name" value="ARSENATE REDUCTASE"/>
    <property type="match status" value="1"/>
</dbReference>